<dbReference type="Proteomes" id="UP001596410">
    <property type="component" value="Unassembled WGS sequence"/>
</dbReference>
<comment type="caution">
    <text evidence="2">The sequence shown here is derived from an EMBL/GenBank/DDBJ whole genome shotgun (WGS) entry which is preliminary data.</text>
</comment>
<keyword evidence="3" id="KW-1185">Reference proteome</keyword>
<evidence type="ECO:0000256" key="1">
    <source>
        <dbReference type="SAM" id="MobiDB-lite"/>
    </source>
</evidence>
<dbReference type="EMBL" id="JBHSZV010000062">
    <property type="protein sequence ID" value="MFC7063974.1"/>
    <property type="molecule type" value="Genomic_DNA"/>
</dbReference>
<protein>
    <recommendedName>
        <fullName evidence="4">Helix-turn-helix domain-containing protein</fullName>
    </recommendedName>
</protein>
<dbReference type="Gene3D" id="1.10.10.10">
    <property type="entry name" value="Winged helix-like DNA-binding domain superfamily/Winged helix DNA-binding domain"/>
    <property type="match status" value="1"/>
</dbReference>
<dbReference type="RefSeq" id="WP_204708401.1">
    <property type="nucleotide sequence ID" value="NZ_JBHSZV010000062.1"/>
</dbReference>
<feature type="region of interest" description="Disordered" evidence="1">
    <location>
        <begin position="84"/>
        <end position="111"/>
    </location>
</feature>
<proteinExistence type="predicted"/>
<evidence type="ECO:0008006" key="4">
    <source>
        <dbReference type="Google" id="ProtNLM"/>
    </source>
</evidence>
<accession>A0ABW2ENM6</accession>
<name>A0ABW2ENM6_9BACI</name>
<gene>
    <name evidence="2" type="ORF">ACFQIC_19435</name>
</gene>
<evidence type="ECO:0000313" key="3">
    <source>
        <dbReference type="Proteomes" id="UP001596410"/>
    </source>
</evidence>
<dbReference type="InterPro" id="IPR036388">
    <property type="entry name" value="WH-like_DNA-bd_sf"/>
</dbReference>
<organism evidence="2 3">
    <name type="scientific">Halobacillus seohaensis</name>
    <dbReference type="NCBI Taxonomy" id="447421"/>
    <lineage>
        <taxon>Bacteria</taxon>
        <taxon>Bacillati</taxon>
        <taxon>Bacillota</taxon>
        <taxon>Bacilli</taxon>
        <taxon>Bacillales</taxon>
        <taxon>Bacillaceae</taxon>
        <taxon>Halobacillus</taxon>
    </lineage>
</organism>
<evidence type="ECO:0000313" key="2">
    <source>
        <dbReference type="EMBL" id="MFC7063974.1"/>
    </source>
</evidence>
<sequence>MRQVLRFIARYSVKYSGASHLKTATIAEGIGKTDRTVRRVMSTLEGFGIIERINTTRKKSGGSGANIVRILPFTTDVMTARLSEREVTEKARTASDKPDNSPEETLHKREDQEHILETAALRGSIPAELYDKLSPFFNVKELYEVIGTLYRAKASINKSIRAEDHPEYIDAFLACVRRFKTGKVRSLSGYLYASWRKVSRGIYWRQMAEDMYV</sequence>
<reference evidence="3" key="1">
    <citation type="journal article" date="2019" name="Int. J. Syst. Evol. Microbiol.">
        <title>The Global Catalogue of Microorganisms (GCM) 10K type strain sequencing project: providing services to taxonomists for standard genome sequencing and annotation.</title>
        <authorList>
            <consortium name="The Broad Institute Genomics Platform"/>
            <consortium name="The Broad Institute Genome Sequencing Center for Infectious Disease"/>
            <person name="Wu L."/>
            <person name="Ma J."/>
        </authorList>
    </citation>
    <scope>NUCLEOTIDE SEQUENCE [LARGE SCALE GENOMIC DNA]</scope>
    <source>
        <strain evidence="3">CGMCC 4.1621</strain>
    </source>
</reference>